<evidence type="ECO:0000313" key="2">
    <source>
        <dbReference type="Proteomes" id="UP001321786"/>
    </source>
</evidence>
<dbReference type="Proteomes" id="UP001321786">
    <property type="component" value="Chromosome"/>
</dbReference>
<gene>
    <name evidence="1" type="ORF">HLPR_14240</name>
</gene>
<name>A0AAU9E3X1_9FIRM</name>
<organism evidence="1 2">
    <name type="scientific">Helicovermis profundi</name>
    <dbReference type="NCBI Taxonomy" id="3065157"/>
    <lineage>
        <taxon>Bacteria</taxon>
        <taxon>Bacillati</taxon>
        <taxon>Bacillota</taxon>
        <taxon>Clostridia</taxon>
        <taxon>Helicovermis</taxon>
    </lineage>
</organism>
<keyword evidence="2" id="KW-1185">Reference proteome</keyword>
<dbReference type="KEGG" id="hprf:HLPR_14240"/>
<dbReference type="AlphaFoldDB" id="A0AAU9E3X1"/>
<protein>
    <submittedName>
        <fullName evidence="1">Uncharacterized protein</fullName>
    </submittedName>
</protein>
<evidence type="ECO:0000313" key="1">
    <source>
        <dbReference type="EMBL" id="BEP29093.1"/>
    </source>
</evidence>
<accession>A0AAU9E3X1</accession>
<proteinExistence type="predicted"/>
<dbReference type="RefSeq" id="WP_338534761.1">
    <property type="nucleotide sequence ID" value="NZ_AP028654.1"/>
</dbReference>
<sequence length="115" mass="13544">MDERICESCKNPFFADANLSICNVCIESLFNSVKEYISENRNATINEVIENTNVKRKYINKWLREGRLDLKSKLVDDEMKKINDFKNQVAKITSLVEDKENDKLMNKQKPKFHIK</sequence>
<reference evidence="1 2" key="1">
    <citation type="submission" date="2023-08" db="EMBL/GenBank/DDBJ databases">
        <title>Helicovermis profunda gen. nov., sp. nov., a novel mesophilic, fermentative bacterium within the Bacillota from a deep-sea hydrothermal vent chimney.</title>
        <authorList>
            <person name="Miyazaki U."/>
            <person name="Mizutani D."/>
            <person name="Hashimoto Y."/>
            <person name="Tame A."/>
            <person name="Sawayama S."/>
            <person name="Miyazaki J."/>
            <person name="Takai K."/>
            <person name="Nakagawa S."/>
        </authorList>
    </citation>
    <scope>NUCLEOTIDE SEQUENCE [LARGE SCALE GENOMIC DNA]</scope>
    <source>
        <strain evidence="1 2">S502</strain>
    </source>
</reference>
<dbReference type="EMBL" id="AP028654">
    <property type="protein sequence ID" value="BEP29093.1"/>
    <property type="molecule type" value="Genomic_DNA"/>
</dbReference>